<keyword evidence="1" id="KW-0677">Repeat</keyword>
<keyword evidence="4" id="KW-0812">Transmembrane</keyword>
<keyword evidence="2" id="KW-0802">TPR repeat</keyword>
<feature type="domain" description="TIR" evidence="5">
    <location>
        <begin position="1"/>
        <end position="131"/>
    </location>
</feature>
<protein>
    <recommendedName>
        <fullName evidence="5">TIR domain-containing protein</fullName>
    </recommendedName>
</protein>
<proteinExistence type="predicted"/>
<dbReference type="Pfam" id="PF14559">
    <property type="entry name" value="TPR_19"/>
    <property type="match status" value="1"/>
</dbReference>
<dbReference type="GO" id="GO:0007165">
    <property type="term" value="P:signal transduction"/>
    <property type="evidence" value="ECO:0007669"/>
    <property type="project" value="InterPro"/>
</dbReference>
<reference evidence="6" key="1">
    <citation type="submission" date="2018-05" db="EMBL/GenBank/DDBJ databases">
        <authorList>
            <person name="Lanie J.A."/>
            <person name="Ng W.-L."/>
            <person name="Kazmierczak K.M."/>
            <person name="Andrzejewski T.M."/>
            <person name="Davidsen T.M."/>
            <person name="Wayne K.J."/>
            <person name="Tettelin H."/>
            <person name="Glass J.I."/>
            <person name="Rusch D."/>
            <person name="Podicherti R."/>
            <person name="Tsui H.-C.T."/>
            <person name="Winkler M.E."/>
        </authorList>
    </citation>
    <scope>NUCLEOTIDE SEQUENCE</scope>
</reference>
<feature type="transmembrane region" description="Helical" evidence="4">
    <location>
        <begin position="173"/>
        <end position="194"/>
    </location>
</feature>
<evidence type="ECO:0000256" key="1">
    <source>
        <dbReference type="ARBA" id="ARBA00022737"/>
    </source>
</evidence>
<sequence length="673" mass="75107">MSPDVFISYSREDQQQVVKMVEYLRGQGVSVWMDETDIHGATIWTKEIVEAIRASSLFILAISGHSTGSKNVVKELALASEREKIILPIYLEQCEIPETMEYQLAGIQNIALHTLDKSKAYEFVHQTIRRLGVGQPRQDENQALGQKAGAPSQGHGSTVTGHMPPPKAKGSGGMWVGVAAAVALVAAVGGWFAFKGGSGSLPPAPPSTPRQTNGEARIALLPIEVSAATEDDKWVGGGMGTQLKAAINKLDGVTVISGVSVNAYRGANRDINKIRDNLSVHYIIDCEMAVAGKNVTATVDFINAVDSQIVWSETYEDKVETIFAIKSAVASRIADTVGIKVATATAQAIGKTSTENSEAFKLYTKGRVLWYSRSEAGMRQSLKLYEQAIALDPEFAEAYSGMADSYSMLGVYSFMDVDVSYPKAREFAIESITRNSNLAEAYVALAWIQFAYDWKFKESEKNYRKAIEIDPKFAQAYHWLGINLTSQGRFDEAYLNLKKGLELDPDNHVILLNFSVALIELGKYEEAETANKRGLSVNPNYYNNWELLYANYVRQSSREKDIDDLIDEIEAFINKNRQIYNILVHYYKDKDVKKSNEYLVKLKSYLEVTNSRSLEQYQILDDDFSGFMDRAEKAFETKKLPYAFGSLSTTYYLDAYNDNVRYKALVKKFREGR</sequence>
<feature type="region of interest" description="Disordered" evidence="3">
    <location>
        <begin position="132"/>
        <end position="170"/>
    </location>
</feature>
<dbReference type="SUPFAM" id="SSF48452">
    <property type="entry name" value="TPR-like"/>
    <property type="match status" value="2"/>
</dbReference>
<dbReference type="PROSITE" id="PS50104">
    <property type="entry name" value="TIR"/>
    <property type="match status" value="1"/>
</dbReference>
<evidence type="ECO:0000256" key="2">
    <source>
        <dbReference type="ARBA" id="ARBA00022803"/>
    </source>
</evidence>
<dbReference type="InterPro" id="IPR011990">
    <property type="entry name" value="TPR-like_helical_dom_sf"/>
</dbReference>
<dbReference type="PANTHER" id="PTHR45831:SF2">
    <property type="entry name" value="LD24721P"/>
    <property type="match status" value="1"/>
</dbReference>
<evidence type="ECO:0000256" key="4">
    <source>
        <dbReference type="SAM" id="Phobius"/>
    </source>
</evidence>
<dbReference type="AlphaFoldDB" id="A0A381VHY8"/>
<dbReference type="SUPFAM" id="SSF52200">
    <property type="entry name" value="Toll/Interleukin receptor TIR domain"/>
    <property type="match status" value="1"/>
</dbReference>
<dbReference type="InterPro" id="IPR047150">
    <property type="entry name" value="SGT"/>
</dbReference>
<dbReference type="InterPro" id="IPR035897">
    <property type="entry name" value="Toll_tir_struct_dom_sf"/>
</dbReference>
<dbReference type="Gene3D" id="1.25.40.10">
    <property type="entry name" value="Tetratricopeptide repeat domain"/>
    <property type="match status" value="2"/>
</dbReference>
<keyword evidence="4" id="KW-1133">Transmembrane helix</keyword>
<dbReference type="PANTHER" id="PTHR45831">
    <property type="entry name" value="LD24721P"/>
    <property type="match status" value="1"/>
</dbReference>
<evidence type="ECO:0000313" key="6">
    <source>
        <dbReference type="EMBL" id="SVA39965.1"/>
    </source>
</evidence>
<name>A0A381VHY8_9ZZZZ</name>
<dbReference type="GO" id="GO:0016020">
    <property type="term" value="C:membrane"/>
    <property type="evidence" value="ECO:0007669"/>
    <property type="project" value="TreeGrafter"/>
</dbReference>
<dbReference type="GO" id="GO:0060090">
    <property type="term" value="F:molecular adaptor activity"/>
    <property type="evidence" value="ECO:0007669"/>
    <property type="project" value="TreeGrafter"/>
</dbReference>
<dbReference type="GO" id="GO:0072380">
    <property type="term" value="C:TRC complex"/>
    <property type="evidence" value="ECO:0007669"/>
    <property type="project" value="TreeGrafter"/>
</dbReference>
<dbReference type="Gene3D" id="3.40.50.10140">
    <property type="entry name" value="Toll/interleukin-1 receptor homology (TIR) domain"/>
    <property type="match status" value="1"/>
</dbReference>
<dbReference type="GO" id="GO:0006620">
    <property type="term" value="P:post-translational protein targeting to endoplasmic reticulum membrane"/>
    <property type="evidence" value="ECO:0007669"/>
    <property type="project" value="TreeGrafter"/>
</dbReference>
<dbReference type="PROSITE" id="PS50005">
    <property type="entry name" value="TPR"/>
    <property type="match status" value="1"/>
</dbReference>
<dbReference type="SMART" id="SM00255">
    <property type="entry name" value="TIR"/>
    <property type="match status" value="1"/>
</dbReference>
<dbReference type="Pfam" id="PF13676">
    <property type="entry name" value="TIR_2"/>
    <property type="match status" value="1"/>
</dbReference>
<dbReference type="SMART" id="SM00028">
    <property type="entry name" value="TPR"/>
    <property type="match status" value="4"/>
</dbReference>
<dbReference type="PROSITE" id="PS50293">
    <property type="entry name" value="TPR_REGION"/>
    <property type="match status" value="1"/>
</dbReference>
<organism evidence="6">
    <name type="scientific">marine metagenome</name>
    <dbReference type="NCBI Taxonomy" id="408172"/>
    <lineage>
        <taxon>unclassified sequences</taxon>
        <taxon>metagenomes</taxon>
        <taxon>ecological metagenomes</taxon>
    </lineage>
</organism>
<gene>
    <name evidence="6" type="ORF">METZ01_LOCUS92819</name>
</gene>
<dbReference type="InterPro" id="IPR019734">
    <property type="entry name" value="TPR_rpt"/>
</dbReference>
<accession>A0A381VHY8</accession>
<dbReference type="EMBL" id="UINC01008892">
    <property type="protein sequence ID" value="SVA39965.1"/>
    <property type="molecule type" value="Genomic_DNA"/>
</dbReference>
<evidence type="ECO:0000259" key="5">
    <source>
        <dbReference type="PROSITE" id="PS50104"/>
    </source>
</evidence>
<keyword evidence="4" id="KW-0472">Membrane</keyword>
<evidence type="ECO:0000256" key="3">
    <source>
        <dbReference type="SAM" id="MobiDB-lite"/>
    </source>
</evidence>
<dbReference type="InterPro" id="IPR000157">
    <property type="entry name" value="TIR_dom"/>
</dbReference>